<name>A0A8S9Z6L2_9BILA</name>
<reference evidence="1" key="1">
    <citation type="journal article" date="2020" name="Ecol. Evol.">
        <title>Genome structure and content of the rice root-knot nematode (Meloidogyne graminicola).</title>
        <authorList>
            <person name="Phan N.T."/>
            <person name="Danchin E.G.J."/>
            <person name="Klopp C."/>
            <person name="Perfus-Barbeoch L."/>
            <person name="Kozlowski D.K."/>
            <person name="Koutsovoulos G.D."/>
            <person name="Lopez-Roques C."/>
            <person name="Bouchez O."/>
            <person name="Zahm M."/>
            <person name="Besnard G."/>
            <person name="Bellafiore S."/>
        </authorList>
    </citation>
    <scope>NUCLEOTIDE SEQUENCE</scope>
    <source>
        <strain evidence="1">VN-18</strain>
    </source>
</reference>
<keyword evidence="2" id="KW-1185">Reference proteome</keyword>
<evidence type="ECO:0000313" key="1">
    <source>
        <dbReference type="EMBL" id="KAF7624807.1"/>
    </source>
</evidence>
<dbReference type="Proteomes" id="UP000605970">
    <property type="component" value="Unassembled WGS sequence"/>
</dbReference>
<organism evidence="1 2">
    <name type="scientific">Meloidogyne graminicola</name>
    <dbReference type="NCBI Taxonomy" id="189291"/>
    <lineage>
        <taxon>Eukaryota</taxon>
        <taxon>Metazoa</taxon>
        <taxon>Ecdysozoa</taxon>
        <taxon>Nematoda</taxon>
        <taxon>Chromadorea</taxon>
        <taxon>Rhabditida</taxon>
        <taxon>Tylenchina</taxon>
        <taxon>Tylenchomorpha</taxon>
        <taxon>Tylenchoidea</taxon>
        <taxon>Meloidogynidae</taxon>
        <taxon>Meloidogyninae</taxon>
        <taxon>Meloidogyne</taxon>
    </lineage>
</organism>
<sequence length="59" mass="7110">MMKQQEILLKRLISARHEIAQLTNFPTFAHRAQINSILYDYNNDVLKSLNVRFYRKMIN</sequence>
<proteinExistence type="predicted"/>
<comment type="caution">
    <text evidence="1">The sequence shown here is derived from an EMBL/GenBank/DDBJ whole genome shotgun (WGS) entry which is preliminary data.</text>
</comment>
<dbReference type="AlphaFoldDB" id="A0A8S9Z6L2"/>
<dbReference type="OrthoDB" id="17530at2759"/>
<protein>
    <submittedName>
        <fullName evidence="1">Peptidase_M3 domain-containing protein</fullName>
    </submittedName>
</protein>
<dbReference type="EMBL" id="JABEBT010000196">
    <property type="protein sequence ID" value="KAF7624807.1"/>
    <property type="molecule type" value="Genomic_DNA"/>
</dbReference>
<gene>
    <name evidence="1" type="ORF">Mgra_00009921</name>
</gene>
<evidence type="ECO:0000313" key="2">
    <source>
        <dbReference type="Proteomes" id="UP000605970"/>
    </source>
</evidence>
<accession>A0A8S9Z6L2</accession>